<gene>
    <name evidence="1" type="ORF">AsAng_0015380</name>
</gene>
<proteinExistence type="predicted"/>
<evidence type="ECO:0000313" key="2">
    <source>
        <dbReference type="Proteomes" id="UP001060919"/>
    </source>
</evidence>
<dbReference type="Proteomes" id="UP001060919">
    <property type="component" value="Chromosome"/>
</dbReference>
<organism evidence="1 2">
    <name type="scientific">Aureispira anguillae</name>
    <dbReference type="NCBI Taxonomy" id="2864201"/>
    <lineage>
        <taxon>Bacteria</taxon>
        <taxon>Pseudomonadati</taxon>
        <taxon>Bacteroidota</taxon>
        <taxon>Saprospiria</taxon>
        <taxon>Saprospirales</taxon>
        <taxon>Saprospiraceae</taxon>
        <taxon>Aureispira</taxon>
    </lineage>
</organism>
<accession>A0A915YD20</accession>
<dbReference type="EMBL" id="AP026867">
    <property type="protein sequence ID" value="BDS10828.1"/>
    <property type="molecule type" value="Genomic_DNA"/>
</dbReference>
<name>A0A915YD20_9BACT</name>
<sequence length="221" mass="25744">MNMEDIYRQTLKAMYGEHSSEEQIEEKLKELLDKQKSVKTGPNVIHLNYIKGLIDIKDLEQFESKFKNQKIEFSSYDKSGVPYNSFEEITVLLLINEGVLQNLLYGASGSALWDVIKDCAEKISSSVIGKKHNKISGGKIIKEKSTFSLEHRLDKNTSFLFKIEADFENKELFLNAMDKTLEFVKEQTKNETFQHPVKLSWKEKLDKWVKDIEDKKQLREK</sequence>
<reference evidence="1" key="1">
    <citation type="submission" date="2022-09" db="EMBL/GenBank/DDBJ databases">
        <title>Aureispira anguillicida sp. nov., isolated from Leptocephalus of Japanese eel Anguilla japonica.</title>
        <authorList>
            <person name="Yuasa K."/>
            <person name="Mekata T."/>
            <person name="Ikunari K."/>
        </authorList>
    </citation>
    <scope>NUCLEOTIDE SEQUENCE</scope>
    <source>
        <strain evidence="1">EL160426</strain>
    </source>
</reference>
<dbReference type="KEGG" id="aup:AsAng_0015380"/>
<keyword evidence="2" id="KW-1185">Reference proteome</keyword>
<dbReference type="RefSeq" id="WP_264792092.1">
    <property type="nucleotide sequence ID" value="NZ_AP026867.1"/>
</dbReference>
<evidence type="ECO:0000313" key="1">
    <source>
        <dbReference type="EMBL" id="BDS10828.1"/>
    </source>
</evidence>
<protein>
    <submittedName>
        <fullName evidence="1">Uncharacterized protein</fullName>
    </submittedName>
</protein>
<dbReference type="AlphaFoldDB" id="A0A915YD20"/>